<name>A0A0A9AFP5_ARUDO</name>
<dbReference type="EMBL" id="GBRH01251973">
    <property type="protein sequence ID" value="JAD45922.1"/>
    <property type="molecule type" value="Transcribed_RNA"/>
</dbReference>
<sequence>MRIINMEYVGLACF</sequence>
<organism evidence="1">
    <name type="scientific">Arundo donax</name>
    <name type="common">Giant reed</name>
    <name type="synonym">Donax arundinaceus</name>
    <dbReference type="NCBI Taxonomy" id="35708"/>
    <lineage>
        <taxon>Eukaryota</taxon>
        <taxon>Viridiplantae</taxon>
        <taxon>Streptophyta</taxon>
        <taxon>Embryophyta</taxon>
        <taxon>Tracheophyta</taxon>
        <taxon>Spermatophyta</taxon>
        <taxon>Magnoliopsida</taxon>
        <taxon>Liliopsida</taxon>
        <taxon>Poales</taxon>
        <taxon>Poaceae</taxon>
        <taxon>PACMAD clade</taxon>
        <taxon>Arundinoideae</taxon>
        <taxon>Arundineae</taxon>
        <taxon>Arundo</taxon>
    </lineage>
</organism>
<reference evidence="1" key="1">
    <citation type="submission" date="2014-09" db="EMBL/GenBank/DDBJ databases">
        <authorList>
            <person name="Magalhaes I.L.F."/>
            <person name="Oliveira U."/>
            <person name="Santos F.R."/>
            <person name="Vidigal T.H.D.A."/>
            <person name="Brescovit A.D."/>
            <person name="Santos A.J."/>
        </authorList>
    </citation>
    <scope>NUCLEOTIDE SEQUENCE</scope>
    <source>
        <tissue evidence="1">Shoot tissue taken approximately 20 cm above the soil surface</tissue>
    </source>
</reference>
<protein>
    <submittedName>
        <fullName evidence="1">Uncharacterized protein</fullName>
    </submittedName>
</protein>
<reference evidence="1" key="2">
    <citation type="journal article" date="2015" name="Data Brief">
        <title>Shoot transcriptome of the giant reed, Arundo donax.</title>
        <authorList>
            <person name="Barrero R.A."/>
            <person name="Guerrero F.D."/>
            <person name="Moolhuijzen P."/>
            <person name="Goolsby J.A."/>
            <person name="Tidwell J."/>
            <person name="Bellgard S.E."/>
            <person name="Bellgard M.I."/>
        </authorList>
    </citation>
    <scope>NUCLEOTIDE SEQUENCE</scope>
    <source>
        <tissue evidence="1">Shoot tissue taken approximately 20 cm above the soil surface</tissue>
    </source>
</reference>
<evidence type="ECO:0000313" key="1">
    <source>
        <dbReference type="EMBL" id="JAD45922.1"/>
    </source>
</evidence>
<proteinExistence type="predicted"/>
<accession>A0A0A9AFP5</accession>